<feature type="non-terminal residue" evidence="7">
    <location>
        <position position="137"/>
    </location>
</feature>
<dbReference type="CDD" id="cd08070">
    <property type="entry name" value="MPN_like"/>
    <property type="match status" value="1"/>
</dbReference>
<dbReference type="SMART" id="SM00232">
    <property type="entry name" value="JAB_MPN"/>
    <property type="match status" value="1"/>
</dbReference>
<feature type="domain" description="MPN" evidence="6">
    <location>
        <begin position="2"/>
        <end position="135"/>
    </location>
</feature>
<keyword evidence="5" id="KW-0482">Metalloprotease</keyword>
<proteinExistence type="predicted"/>
<dbReference type="PANTHER" id="PTHR34858:SF1">
    <property type="entry name" value="CYSO-CYSTEINE PEPTIDASE"/>
    <property type="match status" value="1"/>
</dbReference>
<gene>
    <name evidence="7" type="ORF">COY52_06655</name>
</gene>
<comment type="caution">
    <text evidence="7">The sequence shown here is derived from an EMBL/GenBank/DDBJ whole genome shotgun (WGS) entry which is preliminary data.</text>
</comment>
<dbReference type="GO" id="GO:0006508">
    <property type="term" value="P:proteolysis"/>
    <property type="evidence" value="ECO:0007669"/>
    <property type="project" value="UniProtKB-KW"/>
</dbReference>
<dbReference type="EMBL" id="PFMR01000178">
    <property type="protein sequence ID" value="PIZ16566.1"/>
    <property type="molecule type" value="Genomic_DNA"/>
</dbReference>
<dbReference type="InterPro" id="IPR028090">
    <property type="entry name" value="JAB_dom_prok"/>
</dbReference>
<protein>
    <recommendedName>
        <fullName evidence="6">MPN domain-containing protein</fullName>
    </recommendedName>
</protein>
<dbReference type="Proteomes" id="UP000229307">
    <property type="component" value="Unassembled WGS sequence"/>
</dbReference>
<dbReference type="PANTHER" id="PTHR34858">
    <property type="entry name" value="CYSO-CYSTEINE PEPTIDASE"/>
    <property type="match status" value="1"/>
</dbReference>
<accession>A0A2M7SAK4</accession>
<evidence type="ECO:0000313" key="8">
    <source>
        <dbReference type="Proteomes" id="UP000229307"/>
    </source>
</evidence>
<dbReference type="InterPro" id="IPR037518">
    <property type="entry name" value="MPN"/>
</dbReference>
<dbReference type="FunFam" id="3.40.140.10:FF:000085">
    <property type="entry name" value="Mov34/MPN/PAD-1 family protein"/>
    <property type="match status" value="1"/>
</dbReference>
<dbReference type="PROSITE" id="PS50249">
    <property type="entry name" value="MPN"/>
    <property type="match status" value="1"/>
</dbReference>
<dbReference type="GO" id="GO:0008235">
    <property type="term" value="F:metalloexopeptidase activity"/>
    <property type="evidence" value="ECO:0007669"/>
    <property type="project" value="TreeGrafter"/>
</dbReference>
<sequence length="137" mass="15972">MLYLNKEQFQEMTGHCREEYPKESCGILAGKISPQSTVDSQRLKLVNKVYRMANVSEKPEICYFMRPAEQFKVFKEMRTLGIEMLGIYHSHIGTPAYPSQRDCEMAFYPETSYVIVSLQDFNKPEIRSFKILDGKIK</sequence>
<evidence type="ECO:0000256" key="4">
    <source>
        <dbReference type="ARBA" id="ARBA00022833"/>
    </source>
</evidence>
<dbReference type="SUPFAM" id="SSF102712">
    <property type="entry name" value="JAB1/MPN domain"/>
    <property type="match status" value="1"/>
</dbReference>
<evidence type="ECO:0000256" key="1">
    <source>
        <dbReference type="ARBA" id="ARBA00022670"/>
    </source>
</evidence>
<dbReference type="InterPro" id="IPR051929">
    <property type="entry name" value="VirAsm_ModProt"/>
</dbReference>
<dbReference type="AlphaFoldDB" id="A0A2M7SAK4"/>
<evidence type="ECO:0000259" key="6">
    <source>
        <dbReference type="PROSITE" id="PS50249"/>
    </source>
</evidence>
<evidence type="ECO:0000313" key="7">
    <source>
        <dbReference type="EMBL" id="PIZ16566.1"/>
    </source>
</evidence>
<evidence type="ECO:0000256" key="2">
    <source>
        <dbReference type="ARBA" id="ARBA00022723"/>
    </source>
</evidence>
<name>A0A2M7SAK4_9BACT</name>
<keyword evidence="1" id="KW-0645">Protease</keyword>
<keyword evidence="2" id="KW-0479">Metal-binding</keyword>
<keyword evidence="3" id="KW-0378">Hydrolase</keyword>
<evidence type="ECO:0000256" key="3">
    <source>
        <dbReference type="ARBA" id="ARBA00022801"/>
    </source>
</evidence>
<keyword evidence="4" id="KW-0862">Zinc</keyword>
<dbReference type="InterPro" id="IPR000555">
    <property type="entry name" value="JAMM/MPN+_dom"/>
</dbReference>
<dbReference type="Pfam" id="PF14464">
    <property type="entry name" value="Prok-JAB"/>
    <property type="match status" value="1"/>
</dbReference>
<dbReference type="Gene3D" id="3.40.140.10">
    <property type="entry name" value="Cytidine Deaminase, domain 2"/>
    <property type="match status" value="1"/>
</dbReference>
<dbReference type="GO" id="GO:0008270">
    <property type="term" value="F:zinc ion binding"/>
    <property type="evidence" value="ECO:0007669"/>
    <property type="project" value="TreeGrafter"/>
</dbReference>
<reference evidence="8" key="1">
    <citation type="submission" date="2017-09" db="EMBL/GenBank/DDBJ databases">
        <title>Depth-based differentiation of microbial function through sediment-hosted aquifers and enrichment of novel symbionts in the deep terrestrial subsurface.</title>
        <authorList>
            <person name="Probst A.J."/>
            <person name="Ladd B."/>
            <person name="Jarett J.K."/>
            <person name="Geller-Mcgrath D.E."/>
            <person name="Sieber C.M.K."/>
            <person name="Emerson J.B."/>
            <person name="Anantharaman K."/>
            <person name="Thomas B.C."/>
            <person name="Malmstrom R."/>
            <person name="Stieglmeier M."/>
            <person name="Klingl A."/>
            <person name="Woyke T."/>
            <person name="Ryan C.M."/>
            <person name="Banfield J.F."/>
        </authorList>
    </citation>
    <scope>NUCLEOTIDE SEQUENCE [LARGE SCALE GENOMIC DNA]</scope>
</reference>
<organism evidence="7 8">
    <name type="scientific">Candidatus Desantisbacteria bacterium CG_4_10_14_0_8_um_filter_48_22</name>
    <dbReference type="NCBI Taxonomy" id="1974543"/>
    <lineage>
        <taxon>Bacteria</taxon>
        <taxon>Candidatus Desantisiibacteriota</taxon>
    </lineage>
</organism>
<evidence type="ECO:0000256" key="5">
    <source>
        <dbReference type="ARBA" id="ARBA00023049"/>
    </source>
</evidence>